<feature type="transmembrane region" description="Helical" evidence="2">
    <location>
        <begin position="92"/>
        <end position="114"/>
    </location>
</feature>
<feature type="region of interest" description="Disordered" evidence="1">
    <location>
        <begin position="125"/>
        <end position="147"/>
    </location>
</feature>
<proteinExistence type="predicted"/>
<feature type="compositionally biased region" description="Polar residues" evidence="1">
    <location>
        <begin position="138"/>
        <end position="147"/>
    </location>
</feature>
<evidence type="ECO:0000256" key="1">
    <source>
        <dbReference type="SAM" id="MobiDB-lite"/>
    </source>
</evidence>
<feature type="compositionally biased region" description="Basic and acidic residues" evidence="1">
    <location>
        <begin position="125"/>
        <end position="134"/>
    </location>
</feature>
<protein>
    <submittedName>
        <fullName evidence="4">Uncharacterized protein</fullName>
    </submittedName>
</protein>
<accession>A0A914QX95</accession>
<dbReference type="AlphaFoldDB" id="A0A914QX95"/>
<evidence type="ECO:0000313" key="4">
    <source>
        <dbReference type="WBParaSite" id="PDA_v2.g8898.t1"/>
    </source>
</evidence>
<evidence type="ECO:0000313" key="3">
    <source>
        <dbReference type="Proteomes" id="UP000887578"/>
    </source>
</evidence>
<dbReference type="Proteomes" id="UP000887578">
    <property type="component" value="Unplaced"/>
</dbReference>
<keyword evidence="2" id="KW-0472">Membrane</keyword>
<keyword evidence="2" id="KW-0812">Transmembrane</keyword>
<reference evidence="4" key="1">
    <citation type="submission" date="2022-11" db="UniProtKB">
        <authorList>
            <consortium name="WormBaseParasite"/>
        </authorList>
    </citation>
    <scope>IDENTIFICATION</scope>
</reference>
<keyword evidence="3" id="KW-1185">Reference proteome</keyword>
<organism evidence="3 4">
    <name type="scientific">Panagrolaimus davidi</name>
    <dbReference type="NCBI Taxonomy" id="227884"/>
    <lineage>
        <taxon>Eukaryota</taxon>
        <taxon>Metazoa</taxon>
        <taxon>Ecdysozoa</taxon>
        <taxon>Nematoda</taxon>
        <taxon>Chromadorea</taxon>
        <taxon>Rhabditida</taxon>
        <taxon>Tylenchina</taxon>
        <taxon>Panagrolaimomorpha</taxon>
        <taxon>Panagrolaimoidea</taxon>
        <taxon>Panagrolaimidae</taxon>
        <taxon>Panagrolaimus</taxon>
    </lineage>
</organism>
<dbReference type="WBParaSite" id="PDA_v2.g8898.t1">
    <property type="protein sequence ID" value="PDA_v2.g8898.t1"/>
    <property type="gene ID" value="PDA_v2.g8898"/>
</dbReference>
<name>A0A914QX95_9BILA</name>
<evidence type="ECO:0000256" key="2">
    <source>
        <dbReference type="SAM" id="Phobius"/>
    </source>
</evidence>
<keyword evidence="2" id="KW-1133">Transmembrane helix</keyword>
<sequence length="147" mass="16737">MTVVLKDENNLTFCFRQENQYPIPFVCKPVDVLPWNITCKKIFEYHKNLYTPTFTFPTTTTTPISSTMTEKVTSEEKDHEADQWKVATFAKYAIGIFVFVFAMLIGAALCYIVLSVKPKVTTMNEYDKTPKAPEGKSLTGTSRETEV</sequence>